<sequence>MPHPEEDLRLRLDLLHGRPGAVTATITGTNNRIVQALLAIHGFEPVDATTMVMARIDCEEPHYAGLAARALRAEGIAVDITPKLREEIDTEWTWANYPMPWCSREEIREVSNDAQRIYDAIRHGRLIIHAHAHDEWTTVAVGTYRDGPSIHLHGENHLRTETARYDNPVAAIAEFERLYGGAVRPGPAPATSTERYAEQARTSSPDTADANPALPAAEPVEVHAAVTDDHEALLNDFLESHREWGRWRTWSDETTHAVHESLVLRAEFIHEADPDEPQWRIAAYESPVGERLWHATATTTVPVEIMRVLLDSLASADAAEIAAGSQVSEAAIGEATRPLADAGWEHTVEGRWIRWQAPGDLPAGVQFDAFAAHSHHSALPTWTFWGGDDAGTPGWALHFSPRAAASVLQDVAFEVANGFAPKPVAARPRGLNAACRTDIRAQPTPRAGSARGR</sequence>
<organism evidence="3 4">
    <name type="scientific">Streptomyces yokosukanensis</name>
    <dbReference type="NCBI Taxonomy" id="67386"/>
    <lineage>
        <taxon>Bacteria</taxon>
        <taxon>Bacillati</taxon>
        <taxon>Actinomycetota</taxon>
        <taxon>Actinomycetes</taxon>
        <taxon>Kitasatosporales</taxon>
        <taxon>Streptomycetaceae</taxon>
        <taxon>Streptomyces</taxon>
    </lineage>
</organism>
<dbReference type="AlphaFoldDB" id="A0A101NV49"/>
<evidence type="ECO:0000259" key="2">
    <source>
        <dbReference type="Pfam" id="PF03771"/>
    </source>
</evidence>
<dbReference type="RefSeq" id="WP_079071759.1">
    <property type="nucleotide sequence ID" value="NZ_KQ948225.1"/>
</dbReference>
<dbReference type="InterPro" id="IPR005523">
    <property type="entry name" value="DUF317_SPDY"/>
</dbReference>
<gene>
    <name evidence="3" type="ORF">AQI95_36025</name>
</gene>
<evidence type="ECO:0000256" key="1">
    <source>
        <dbReference type="SAM" id="MobiDB-lite"/>
    </source>
</evidence>
<dbReference type="EMBL" id="LMWN01000059">
    <property type="protein sequence ID" value="KUM99924.1"/>
    <property type="molecule type" value="Genomic_DNA"/>
</dbReference>
<proteinExistence type="predicted"/>
<reference evidence="3 4" key="1">
    <citation type="submission" date="2015-10" db="EMBL/GenBank/DDBJ databases">
        <title>Draft genome sequence of Streptomyces yokosukanensis DSM 40224, type strain for the species Streptomyces yokosukanensis.</title>
        <authorList>
            <person name="Ruckert C."/>
            <person name="Winkler A."/>
            <person name="Kalinowski J."/>
            <person name="Kampfer P."/>
            <person name="Glaeser S."/>
        </authorList>
    </citation>
    <scope>NUCLEOTIDE SEQUENCE [LARGE SCALE GENOMIC DNA]</scope>
    <source>
        <strain evidence="3 4">DSM 40224</strain>
    </source>
</reference>
<dbReference type="Pfam" id="PF03771">
    <property type="entry name" value="SPDY"/>
    <property type="match status" value="1"/>
</dbReference>
<feature type="compositionally biased region" description="Polar residues" evidence="1">
    <location>
        <begin position="190"/>
        <end position="206"/>
    </location>
</feature>
<name>A0A101NV49_9ACTN</name>
<feature type="domain" description="DUF317" evidence="2">
    <location>
        <begin position="265"/>
        <end position="317"/>
    </location>
</feature>
<comment type="caution">
    <text evidence="3">The sequence shown here is derived from an EMBL/GenBank/DDBJ whole genome shotgun (WGS) entry which is preliminary data.</text>
</comment>
<evidence type="ECO:0000313" key="3">
    <source>
        <dbReference type="EMBL" id="KUM99924.1"/>
    </source>
</evidence>
<protein>
    <recommendedName>
        <fullName evidence="2">DUF317 domain-containing protein</fullName>
    </recommendedName>
</protein>
<keyword evidence="4" id="KW-1185">Reference proteome</keyword>
<evidence type="ECO:0000313" key="4">
    <source>
        <dbReference type="Proteomes" id="UP000053127"/>
    </source>
</evidence>
<dbReference type="Proteomes" id="UP000053127">
    <property type="component" value="Unassembled WGS sequence"/>
</dbReference>
<feature type="region of interest" description="Disordered" evidence="1">
    <location>
        <begin position="182"/>
        <end position="212"/>
    </location>
</feature>
<dbReference type="STRING" id="67386.AQI95_36025"/>
<dbReference type="OrthoDB" id="4283716at2"/>
<accession>A0A101NV49</accession>